<feature type="transmembrane region" description="Helical" evidence="6">
    <location>
        <begin position="33"/>
        <end position="53"/>
    </location>
</feature>
<feature type="transmembrane region" description="Helical" evidence="6">
    <location>
        <begin position="6"/>
        <end position="26"/>
    </location>
</feature>
<dbReference type="GO" id="GO:0005886">
    <property type="term" value="C:plasma membrane"/>
    <property type="evidence" value="ECO:0007669"/>
    <property type="project" value="UniProtKB-SubCell"/>
</dbReference>
<dbReference type="PROSITE" id="PS51257">
    <property type="entry name" value="PROKAR_LIPOPROTEIN"/>
    <property type="match status" value="1"/>
</dbReference>
<proteinExistence type="predicted"/>
<keyword evidence="4 6" id="KW-1133">Transmembrane helix</keyword>
<feature type="transmembrane region" description="Helical" evidence="6">
    <location>
        <begin position="418"/>
        <end position="443"/>
    </location>
</feature>
<evidence type="ECO:0000256" key="2">
    <source>
        <dbReference type="ARBA" id="ARBA00022475"/>
    </source>
</evidence>
<evidence type="ECO:0000313" key="10">
    <source>
        <dbReference type="Proteomes" id="UP000443843"/>
    </source>
</evidence>
<feature type="domain" description="DUF4131" evidence="8">
    <location>
        <begin position="32"/>
        <end position="186"/>
    </location>
</feature>
<dbReference type="InterPro" id="IPR004477">
    <property type="entry name" value="ComEC_N"/>
</dbReference>
<evidence type="ECO:0000313" key="9">
    <source>
        <dbReference type="EMBL" id="MWB77134.1"/>
    </source>
</evidence>
<dbReference type="NCBIfam" id="TIGR00360">
    <property type="entry name" value="ComEC_N-term"/>
    <property type="match status" value="1"/>
</dbReference>
<evidence type="ECO:0000256" key="3">
    <source>
        <dbReference type="ARBA" id="ARBA00022692"/>
    </source>
</evidence>
<dbReference type="PANTHER" id="PTHR30619:SF1">
    <property type="entry name" value="RECOMBINATION PROTEIN 2"/>
    <property type="match status" value="1"/>
</dbReference>
<evidence type="ECO:0000259" key="7">
    <source>
        <dbReference type="Pfam" id="PF03772"/>
    </source>
</evidence>
<dbReference type="InterPro" id="IPR052159">
    <property type="entry name" value="Competence_DNA_uptake"/>
</dbReference>
<protein>
    <submittedName>
        <fullName evidence="9">DUF4131 domain-containing protein</fullName>
    </submittedName>
</protein>
<comment type="caution">
    <text evidence="9">The sequence shown here is derived from an EMBL/GenBank/DDBJ whole genome shotgun (WGS) entry which is preliminary data.</text>
</comment>
<sequence>MTAQRGHLFPWTPVALGCGIGVYFALDREPGLAILAGLAALTLAAGLATRWAGPALGPLLWAVALVAAGVQVAALRTALVAGPVLGHRYYGPVEGRVVAIDRSAGDAVRLTLDRVRFEHPGPGPAPHRVRISLHGDVAPLAPVAGQWVAVTAHLAPPGGPVEPGGFDFRRHAWFLGLGAVGYAREPMVELAPPGPGAMPVQALRRAVALRIAQVLPGETGAFAVAVTTGDRSAMGQAALEDLRAANLAHLLAISGLHMGLLAGVVFAAVRLALALWPWVALRWPVKKIAALAALTAASGYLALSGGNVATERAFVMAAVMLVAVLADRRALSLRAVALAALIVLLRRPEALTGPGFQMSFAATVALVTVFGALRDRATGRARRWFDPVLAVVISSAVAGAATAPFGAAHFNQISRLGLIANLLSVPMMGAVVMPSAVAAACLAPFGAEALALKVMGLGLDWILRIAHAVAAQPGAIGHVAAPPPAVLPLLSLGALLVCLWRGWPRWLGLAPLAVALALWATVERPALLVAENGGLVGLMTAEGRALSRGRGAGFVARVWLENDGDPADQATAAARWRDGAVRHVTGARRVAGLTGCGGAVLVVTNAPAPPLQGCRVIGPETLSRTGAVSLVLEEGGARIVASDRRAGAARPWHDDMAVDLAGYLAWGDTLAALALRWRGARPRPIPQPELSPVVLQEPIHLSGRAAPDP</sequence>
<feature type="domain" description="ComEC/Rec2-related protein" evidence="7">
    <location>
        <begin position="227"/>
        <end position="503"/>
    </location>
</feature>
<organism evidence="9 10">
    <name type="scientific">Pseudooceanicola pacificus</name>
    <dbReference type="NCBI Taxonomy" id="2676438"/>
    <lineage>
        <taxon>Bacteria</taxon>
        <taxon>Pseudomonadati</taxon>
        <taxon>Pseudomonadota</taxon>
        <taxon>Alphaproteobacteria</taxon>
        <taxon>Rhodobacterales</taxon>
        <taxon>Paracoccaceae</taxon>
        <taxon>Pseudooceanicola</taxon>
    </lineage>
</organism>
<dbReference type="Pfam" id="PF03772">
    <property type="entry name" value="Competence"/>
    <property type="match status" value="1"/>
</dbReference>
<name>A0A844W351_9RHOB</name>
<dbReference type="InterPro" id="IPR025405">
    <property type="entry name" value="DUF4131"/>
</dbReference>
<dbReference type="Pfam" id="PF13567">
    <property type="entry name" value="DUF4131"/>
    <property type="match status" value="1"/>
</dbReference>
<keyword evidence="2" id="KW-1003">Cell membrane</keyword>
<keyword evidence="3 6" id="KW-0812">Transmembrane</keyword>
<keyword evidence="5 6" id="KW-0472">Membrane</keyword>
<evidence type="ECO:0000256" key="5">
    <source>
        <dbReference type="ARBA" id="ARBA00023136"/>
    </source>
</evidence>
<keyword evidence="10" id="KW-1185">Reference proteome</keyword>
<dbReference type="RefSeq" id="WP_160381362.1">
    <property type="nucleotide sequence ID" value="NZ_WNXQ01000002.1"/>
</dbReference>
<dbReference type="PANTHER" id="PTHR30619">
    <property type="entry name" value="DNA INTERNALIZATION/COMPETENCE PROTEIN COMEC/REC2"/>
    <property type="match status" value="1"/>
</dbReference>
<dbReference type="EMBL" id="WNXQ01000002">
    <property type="protein sequence ID" value="MWB77134.1"/>
    <property type="molecule type" value="Genomic_DNA"/>
</dbReference>
<accession>A0A844W351</accession>
<evidence type="ECO:0000259" key="8">
    <source>
        <dbReference type="Pfam" id="PF13567"/>
    </source>
</evidence>
<evidence type="ECO:0000256" key="4">
    <source>
        <dbReference type="ARBA" id="ARBA00022989"/>
    </source>
</evidence>
<feature type="transmembrane region" description="Helical" evidence="6">
    <location>
        <begin position="250"/>
        <end position="276"/>
    </location>
</feature>
<reference evidence="9 10" key="1">
    <citation type="submission" date="2019-11" db="EMBL/GenBank/DDBJ databases">
        <title>Pseudooceanicola pacifica sp. nov., isolated from deep-sea sediment of the Pacific Ocean.</title>
        <authorList>
            <person name="Lyu L."/>
        </authorList>
    </citation>
    <scope>NUCLEOTIDE SEQUENCE [LARGE SCALE GENOMIC DNA]</scope>
    <source>
        <strain evidence="9 10">216_PA32_1</strain>
    </source>
</reference>
<feature type="transmembrane region" description="Helical" evidence="6">
    <location>
        <begin position="59"/>
        <end position="79"/>
    </location>
</feature>
<evidence type="ECO:0000256" key="6">
    <source>
        <dbReference type="SAM" id="Phobius"/>
    </source>
</evidence>
<feature type="transmembrane region" description="Helical" evidence="6">
    <location>
        <begin position="288"/>
        <end position="310"/>
    </location>
</feature>
<dbReference type="Proteomes" id="UP000443843">
    <property type="component" value="Unassembled WGS sequence"/>
</dbReference>
<gene>
    <name evidence="9" type="ORF">GLS40_03765</name>
</gene>
<dbReference type="AlphaFoldDB" id="A0A844W351"/>
<feature type="transmembrane region" description="Helical" evidence="6">
    <location>
        <begin position="385"/>
        <end position="406"/>
    </location>
</feature>
<feature type="transmembrane region" description="Helical" evidence="6">
    <location>
        <begin position="354"/>
        <end position="373"/>
    </location>
</feature>
<evidence type="ECO:0000256" key="1">
    <source>
        <dbReference type="ARBA" id="ARBA00004651"/>
    </source>
</evidence>
<comment type="subcellular location">
    <subcellularLocation>
        <location evidence="1">Cell membrane</location>
        <topology evidence="1">Multi-pass membrane protein</topology>
    </subcellularLocation>
</comment>